<dbReference type="Proteomes" id="UP001610335">
    <property type="component" value="Unassembled WGS sequence"/>
</dbReference>
<feature type="domain" description="DUF7907" evidence="2">
    <location>
        <begin position="29"/>
        <end position="170"/>
    </location>
</feature>
<accession>A0ABR4HYK0</accession>
<comment type="caution">
    <text evidence="3">The sequence shown here is derived from an EMBL/GenBank/DDBJ whole genome shotgun (WGS) entry which is preliminary data.</text>
</comment>
<organism evidence="3 4">
    <name type="scientific">Aspergillus cavernicola</name>
    <dbReference type="NCBI Taxonomy" id="176166"/>
    <lineage>
        <taxon>Eukaryota</taxon>
        <taxon>Fungi</taxon>
        <taxon>Dikarya</taxon>
        <taxon>Ascomycota</taxon>
        <taxon>Pezizomycotina</taxon>
        <taxon>Eurotiomycetes</taxon>
        <taxon>Eurotiomycetidae</taxon>
        <taxon>Eurotiales</taxon>
        <taxon>Aspergillaceae</taxon>
        <taxon>Aspergillus</taxon>
        <taxon>Aspergillus subgen. Nidulantes</taxon>
    </lineage>
</organism>
<evidence type="ECO:0000313" key="3">
    <source>
        <dbReference type="EMBL" id="KAL2820568.1"/>
    </source>
</evidence>
<name>A0ABR4HYK0_9EURO</name>
<sequence>MKPSTLFFTILPLLLPQTLSTPTKSTYYLKPPSLPLYLSSSITFNGHKNYILLTNSSLAQPLSLYPADGSITIDTSNVIGASSQASLLLSNETGLNSRYMQVVLGDQMGGEYTKGFRFDRDNRLRFDGGVRGFGGFVACTAAKGVRQVYWFGDGDGEEVPVVCEVVEFERVWDLDLNE</sequence>
<protein>
    <recommendedName>
        <fullName evidence="2">DUF7907 domain-containing protein</fullName>
    </recommendedName>
</protein>
<feature type="signal peptide" evidence="1">
    <location>
        <begin position="1"/>
        <end position="20"/>
    </location>
</feature>
<dbReference type="EMBL" id="JBFXLS010000069">
    <property type="protein sequence ID" value="KAL2820568.1"/>
    <property type="molecule type" value="Genomic_DNA"/>
</dbReference>
<dbReference type="InterPro" id="IPR057229">
    <property type="entry name" value="DUF7907"/>
</dbReference>
<dbReference type="Pfam" id="PF25484">
    <property type="entry name" value="DUF7907"/>
    <property type="match status" value="1"/>
</dbReference>
<evidence type="ECO:0000259" key="2">
    <source>
        <dbReference type="Pfam" id="PF25484"/>
    </source>
</evidence>
<feature type="chain" id="PRO_5045126252" description="DUF7907 domain-containing protein" evidence="1">
    <location>
        <begin position="21"/>
        <end position="178"/>
    </location>
</feature>
<keyword evidence="4" id="KW-1185">Reference proteome</keyword>
<keyword evidence="1" id="KW-0732">Signal</keyword>
<evidence type="ECO:0000313" key="4">
    <source>
        <dbReference type="Proteomes" id="UP001610335"/>
    </source>
</evidence>
<evidence type="ECO:0000256" key="1">
    <source>
        <dbReference type="SAM" id="SignalP"/>
    </source>
</evidence>
<proteinExistence type="predicted"/>
<gene>
    <name evidence="3" type="ORF">BDW59DRAFT_164608</name>
</gene>
<reference evidence="3 4" key="1">
    <citation type="submission" date="2024-07" db="EMBL/GenBank/DDBJ databases">
        <title>Section-level genome sequencing and comparative genomics of Aspergillus sections Usti and Cavernicolus.</title>
        <authorList>
            <consortium name="Lawrence Berkeley National Laboratory"/>
            <person name="Nybo J.L."/>
            <person name="Vesth T.C."/>
            <person name="Theobald S."/>
            <person name="Frisvad J.C."/>
            <person name="Larsen T.O."/>
            <person name="Kjaerboelling I."/>
            <person name="Rothschild-Mancinelli K."/>
            <person name="Lyhne E.K."/>
            <person name="Kogle M.E."/>
            <person name="Barry K."/>
            <person name="Clum A."/>
            <person name="Na H."/>
            <person name="Ledsgaard L."/>
            <person name="Lin J."/>
            <person name="Lipzen A."/>
            <person name="Kuo A."/>
            <person name="Riley R."/>
            <person name="Mondo S."/>
            <person name="LaButti K."/>
            <person name="Haridas S."/>
            <person name="Pangalinan J."/>
            <person name="Salamov A.A."/>
            <person name="Simmons B.A."/>
            <person name="Magnuson J.K."/>
            <person name="Chen J."/>
            <person name="Drula E."/>
            <person name="Henrissat B."/>
            <person name="Wiebenga A."/>
            <person name="Lubbers R.J."/>
            <person name="Gomes A.C."/>
            <person name="Makela M.R."/>
            <person name="Stajich J."/>
            <person name="Grigoriev I.V."/>
            <person name="Mortensen U.H."/>
            <person name="De vries R.P."/>
            <person name="Baker S.E."/>
            <person name="Andersen M.R."/>
        </authorList>
    </citation>
    <scope>NUCLEOTIDE SEQUENCE [LARGE SCALE GENOMIC DNA]</scope>
    <source>
        <strain evidence="3 4">CBS 600.67</strain>
    </source>
</reference>